<keyword evidence="8" id="KW-0234">DNA repair</keyword>
<dbReference type="GO" id="GO:0004252">
    <property type="term" value="F:serine-type endopeptidase activity"/>
    <property type="evidence" value="ECO:0007669"/>
    <property type="project" value="UniProtKB-EC"/>
</dbReference>
<evidence type="ECO:0000256" key="7">
    <source>
        <dbReference type="ARBA" id="ARBA00023163"/>
    </source>
</evidence>
<keyword evidence="4 12" id="KW-0378">Hydrolase</keyword>
<accession>A0A955KVY0</accession>
<name>A0A955KVY0_9BACT</name>
<dbReference type="Gene3D" id="2.10.109.10">
    <property type="entry name" value="Umud Fragment, subunit A"/>
    <property type="match status" value="1"/>
</dbReference>
<keyword evidence="6" id="KW-0238">DNA-binding</keyword>
<keyword evidence="7" id="KW-0804">Transcription</keyword>
<evidence type="ECO:0000256" key="3">
    <source>
        <dbReference type="ARBA" id="ARBA00022763"/>
    </source>
</evidence>
<evidence type="ECO:0000256" key="2">
    <source>
        <dbReference type="ARBA" id="ARBA00022705"/>
    </source>
</evidence>
<dbReference type="GO" id="GO:0006508">
    <property type="term" value="P:proteolysis"/>
    <property type="evidence" value="ECO:0007669"/>
    <property type="project" value="InterPro"/>
</dbReference>
<dbReference type="Gene3D" id="1.10.10.10">
    <property type="entry name" value="Winged helix-like DNA-binding domain superfamily/Winged helix DNA-binding domain"/>
    <property type="match status" value="1"/>
</dbReference>
<evidence type="ECO:0000256" key="9">
    <source>
        <dbReference type="ARBA" id="ARBA00023236"/>
    </source>
</evidence>
<dbReference type="CDD" id="cd06529">
    <property type="entry name" value="S24_LexA-like"/>
    <property type="match status" value="1"/>
</dbReference>
<evidence type="ECO:0000259" key="11">
    <source>
        <dbReference type="Pfam" id="PF01726"/>
    </source>
</evidence>
<dbReference type="InterPro" id="IPR050077">
    <property type="entry name" value="LexA_repressor"/>
</dbReference>
<dbReference type="GO" id="GO:0006281">
    <property type="term" value="P:DNA repair"/>
    <property type="evidence" value="ECO:0007669"/>
    <property type="project" value="UniProtKB-KW"/>
</dbReference>
<dbReference type="InterPro" id="IPR036286">
    <property type="entry name" value="LexA/Signal_pep-like_sf"/>
</dbReference>
<dbReference type="EC" id="3.4.21.88" evidence="12"/>
<keyword evidence="1" id="KW-0678">Repressor</keyword>
<reference evidence="12" key="2">
    <citation type="journal article" date="2021" name="Microbiome">
        <title>Successional dynamics and alternative stable states in a saline activated sludge microbial community over 9 years.</title>
        <authorList>
            <person name="Wang Y."/>
            <person name="Ye J."/>
            <person name="Ju F."/>
            <person name="Liu L."/>
            <person name="Boyd J.A."/>
            <person name="Deng Y."/>
            <person name="Parks D.H."/>
            <person name="Jiang X."/>
            <person name="Yin X."/>
            <person name="Woodcroft B.J."/>
            <person name="Tyson G.W."/>
            <person name="Hugenholtz P."/>
            <person name="Polz M.F."/>
            <person name="Zhang T."/>
        </authorList>
    </citation>
    <scope>NUCLEOTIDE SEQUENCE</scope>
    <source>
        <strain evidence="12">HKST-UBA16</strain>
    </source>
</reference>
<evidence type="ECO:0000313" key="13">
    <source>
        <dbReference type="Proteomes" id="UP000748332"/>
    </source>
</evidence>
<dbReference type="Pfam" id="PF01726">
    <property type="entry name" value="LexA_DNA_bind"/>
    <property type="match status" value="1"/>
</dbReference>
<sequence>MSSLYPLTKKQKEVLRLIEKSIDKHGFAPSLGEMLSDLGFSSKRSVTFHLEALERKGYITRTGQARGIYLNTPSNGQFFSVPAVGFANAGLPMVIAEEGDYGEITVDKKLLNRKRKVFGLELRGDSMDKRFLNGIPLSNGNYVIVSKDSEYKNGDVVLAVIDNAATIKSFKREKDRIVLYPESSNKRHHPIYIRSDGEAMITGKVLTALSNPRTEQITDTSKS</sequence>
<dbReference type="AlphaFoldDB" id="A0A955KVY0"/>
<dbReference type="GO" id="GO:0003677">
    <property type="term" value="F:DNA binding"/>
    <property type="evidence" value="ECO:0007669"/>
    <property type="project" value="UniProtKB-KW"/>
</dbReference>
<dbReference type="Proteomes" id="UP000748332">
    <property type="component" value="Unassembled WGS sequence"/>
</dbReference>
<feature type="domain" description="LexA repressor DNA-binding" evidence="11">
    <location>
        <begin position="6"/>
        <end position="65"/>
    </location>
</feature>
<dbReference type="InterPro" id="IPR036390">
    <property type="entry name" value="WH_DNA-bd_sf"/>
</dbReference>
<keyword evidence="5" id="KW-0805">Transcription regulation</keyword>
<evidence type="ECO:0000313" key="12">
    <source>
        <dbReference type="EMBL" id="MCA9375409.1"/>
    </source>
</evidence>
<evidence type="ECO:0000256" key="5">
    <source>
        <dbReference type="ARBA" id="ARBA00023015"/>
    </source>
</evidence>
<evidence type="ECO:0000256" key="6">
    <source>
        <dbReference type="ARBA" id="ARBA00023125"/>
    </source>
</evidence>
<dbReference type="InterPro" id="IPR036388">
    <property type="entry name" value="WH-like_DNA-bd_sf"/>
</dbReference>
<dbReference type="Pfam" id="PF00717">
    <property type="entry name" value="Peptidase_S24"/>
    <property type="match status" value="1"/>
</dbReference>
<evidence type="ECO:0000256" key="4">
    <source>
        <dbReference type="ARBA" id="ARBA00022801"/>
    </source>
</evidence>
<dbReference type="SUPFAM" id="SSF51306">
    <property type="entry name" value="LexA/Signal peptidase"/>
    <property type="match status" value="1"/>
</dbReference>
<dbReference type="InterPro" id="IPR015927">
    <property type="entry name" value="Peptidase_S24_S26A/B/C"/>
</dbReference>
<keyword evidence="2" id="KW-0235">DNA replication</keyword>
<reference evidence="12" key="1">
    <citation type="submission" date="2020-04" db="EMBL/GenBank/DDBJ databases">
        <authorList>
            <person name="Zhang T."/>
        </authorList>
    </citation>
    <scope>NUCLEOTIDE SEQUENCE</scope>
    <source>
        <strain evidence="12">HKST-UBA16</strain>
    </source>
</reference>
<comment type="caution">
    <text evidence="12">The sequence shown here is derived from an EMBL/GenBank/DDBJ whole genome shotgun (WGS) entry which is preliminary data.</text>
</comment>
<evidence type="ECO:0000256" key="8">
    <source>
        <dbReference type="ARBA" id="ARBA00023204"/>
    </source>
</evidence>
<gene>
    <name evidence="12" type="primary">lexA</name>
    <name evidence="12" type="ORF">KC622_03705</name>
</gene>
<protein>
    <submittedName>
        <fullName evidence="12">Transcriptional repressor LexA</fullName>
        <ecNumber evidence="12">3.4.21.88</ecNumber>
    </submittedName>
</protein>
<dbReference type="InterPro" id="IPR006199">
    <property type="entry name" value="LexA_DNA-bd_dom"/>
</dbReference>
<dbReference type="PANTHER" id="PTHR33516">
    <property type="entry name" value="LEXA REPRESSOR"/>
    <property type="match status" value="1"/>
</dbReference>
<dbReference type="InterPro" id="IPR039418">
    <property type="entry name" value="LexA-like"/>
</dbReference>
<dbReference type="SUPFAM" id="SSF46785">
    <property type="entry name" value="Winged helix' DNA-binding domain"/>
    <property type="match status" value="1"/>
</dbReference>
<evidence type="ECO:0000256" key="1">
    <source>
        <dbReference type="ARBA" id="ARBA00022491"/>
    </source>
</evidence>
<feature type="domain" description="Peptidase S24/S26A/S26B/S26C" evidence="10">
    <location>
        <begin position="83"/>
        <end position="205"/>
    </location>
</feature>
<dbReference type="EMBL" id="JAGQLM010000169">
    <property type="protein sequence ID" value="MCA9375409.1"/>
    <property type="molecule type" value="Genomic_DNA"/>
</dbReference>
<dbReference type="GO" id="GO:0009432">
    <property type="term" value="P:SOS response"/>
    <property type="evidence" value="ECO:0007669"/>
    <property type="project" value="UniProtKB-KW"/>
</dbReference>
<evidence type="ECO:0000259" key="10">
    <source>
        <dbReference type="Pfam" id="PF00717"/>
    </source>
</evidence>
<organism evidence="12 13">
    <name type="scientific">Candidatus Dojkabacteria bacterium</name>
    <dbReference type="NCBI Taxonomy" id="2099670"/>
    <lineage>
        <taxon>Bacteria</taxon>
        <taxon>Candidatus Dojkabacteria</taxon>
    </lineage>
</organism>
<dbReference type="GO" id="GO:0045892">
    <property type="term" value="P:negative regulation of DNA-templated transcription"/>
    <property type="evidence" value="ECO:0007669"/>
    <property type="project" value="InterPro"/>
</dbReference>
<keyword evidence="9" id="KW-0742">SOS response</keyword>
<proteinExistence type="predicted"/>
<dbReference type="NCBIfam" id="TIGR00498">
    <property type="entry name" value="lexA"/>
    <property type="match status" value="1"/>
</dbReference>
<dbReference type="GO" id="GO:0006260">
    <property type="term" value="P:DNA replication"/>
    <property type="evidence" value="ECO:0007669"/>
    <property type="project" value="UniProtKB-KW"/>
</dbReference>
<keyword evidence="3" id="KW-0227">DNA damage</keyword>
<dbReference type="PANTHER" id="PTHR33516:SF2">
    <property type="entry name" value="LEXA REPRESSOR-RELATED"/>
    <property type="match status" value="1"/>
</dbReference>
<dbReference type="InterPro" id="IPR006200">
    <property type="entry name" value="LexA"/>
</dbReference>